<evidence type="ECO:0000313" key="1">
    <source>
        <dbReference type="EMBL" id="ALN56917.1"/>
    </source>
</evidence>
<dbReference type="OrthoDB" id="6027919at2"/>
<reference evidence="1 2" key="1">
    <citation type="submission" date="2015-11" db="EMBL/GenBank/DDBJ databases">
        <title>Genome sequences of Lysobacter enzymogenes strain C3 and Lysobacter antibioticus ATCC 29479.</title>
        <authorList>
            <person name="Kobayashi D.Y."/>
        </authorList>
    </citation>
    <scope>NUCLEOTIDE SEQUENCE [LARGE SCALE GENOMIC DNA]</scope>
    <source>
        <strain evidence="1 2">C3</strain>
    </source>
</reference>
<evidence type="ECO:0000313" key="2">
    <source>
        <dbReference type="Proteomes" id="UP000061569"/>
    </source>
</evidence>
<name>A0A0S2DEC4_LYSEN</name>
<gene>
    <name evidence="1" type="ORF">GLE_1560</name>
</gene>
<protein>
    <submittedName>
        <fullName evidence="1">Uncharacterized protein</fullName>
    </submittedName>
</protein>
<dbReference type="AlphaFoldDB" id="A0A0S2DEC4"/>
<accession>A0A0S2DEC4</accession>
<organism evidence="1 2">
    <name type="scientific">Lysobacter enzymogenes</name>
    <dbReference type="NCBI Taxonomy" id="69"/>
    <lineage>
        <taxon>Bacteria</taxon>
        <taxon>Pseudomonadati</taxon>
        <taxon>Pseudomonadota</taxon>
        <taxon>Gammaproteobacteria</taxon>
        <taxon>Lysobacterales</taxon>
        <taxon>Lysobacteraceae</taxon>
        <taxon>Lysobacter</taxon>
    </lineage>
</organism>
<sequence length="130" mass="13808">MNATLVKWSLTAALALAALPALAAEPLPACKDLPQNVRTMIRDFDACARTADPAKACLRFKLNARAYDNAQGLLPPLGGIGAQYWRASPALLGSPQGLVYNLAVGAKGKPISKRYYTGDNFKAFCEIAGK</sequence>
<dbReference type="EMBL" id="CP013140">
    <property type="protein sequence ID" value="ALN56917.1"/>
    <property type="molecule type" value="Genomic_DNA"/>
</dbReference>
<dbReference type="Proteomes" id="UP000061569">
    <property type="component" value="Chromosome"/>
</dbReference>
<dbReference type="KEGG" id="lez:GLE_1560"/>
<dbReference type="PATRIC" id="fig|69.6.peg.1540"/>
<proteinExistence type="predicted"/>